<organism evidence="1 2">
    <name type="scientific">Moniliophthora roreri</name>
    <name type="common">Frosty pod rot fungus</name>
    <name type="synonym">Monilia roreri</name>
    <dbReference type="NCBI Taxonomy" id="221103"/>
    <lineage>
        <taxon>Eukaryota</taxon>
        <taxon>Fungi</taxon>
        <taxon>Dikarya</taxon>
        <taxon>Basidiomycota</taxon>
        <taxon>Agaricomycotina</taxon>
        <taxon>Agaricomycetes</taxon>
        <taxon>Agaricomycetidae</taxon>
        <taxon>Agaricales</taxon>
        <taxon>Marasmiineae</taxon>
        <taxon>Marasmiaceae</taxon>
        <taxon>Moniliophthora</taxon>
    </lineage>
</organism>
<evidence type="ECO:0000313" key="1">
    <source>
        <dbReference type="EMBL" id="KTB31512.1"/>
    </source>
</evidence>
<gene>
    <name evidence="1" type="ORF">WG66_15908</name>
</gene>
<evidence type="ECO:0000313" key="2">
    <source>
        <dbReference type="Proteomes" id="UP000054988"/>
    </source>
</evidence>
<protein>
    <submittedName>
        <fullName evidence="1">Uncharacterized protein</fullName>
    </submittedName>
</protein>
<proteinExistence type="predicted"/>
<accession>A0A0W0F5E0</accession>
<name>A0A0W0F5E0_MONRR</name>
<sequence length="70" mass="7682">MAAPDFCKGVLKHRSAGKGLEAGTRICGQTNTEKRVYALVDIASFSGHHVAPMSCPTDFFARHWFTNVKD</sequence>
<reference evidence="1 2" key="1">
    <citation type="submission" date="2015-12" db="EMBL/GenBank/DDBJ databases">
        <title>Draft genome sequence of Moniliophthora roreri, the causal agent of frosty pod rot of cacao.</title>
        <authorList>
            <person name="Aime M.C."/>
            <person name="Diaz-Valderrama J.R."/>
            <person name="Kijpornyongpan T."/>
            <person name="Phillips-Mora W."/>
        </authorList>
    </citation>
    <scope>NUCLEOTIDE SEQUENCE [LARGE SCALE GENOMIC DNA]</scope>
    <source>
        <strain evidence="1 2">MCA 2952</strain>
    </source>
</reference>
<comment type="caution">
    <text evidence="1">The sequence shown here is derived from an EMBL/GenBank/DDBJ whole genome shotgun (WGS) entry which is preliminary data.</text>
</comment>
<dbReference type="EMBL" id="LATX01002316">
    <property type="protein sequence ID" value="KTB31512.1"/>
    <property type="molecule type" value="Genomic_DNA"/>
</dbReference>
<dbReference type="Proteomes" id="UP000054988">
    <property type="component" value="Unassembled WGS sequence"/>
</dbReference>
<dbReference type="AlphaFoldDB" id="A0A0W0F5E0"/>